<dbReference type="PANTHER" id="PTHR30288">
    <property type="entry name" value="FLAGELLAR CAP/ASSEMBLY PROTEIN FLID"/>
    <property type="match status" value="1"/>
</dbReference>
<keyword evidence="10" id="KW-1185">Reference proteome</keyword>
<evidence type="ECO:0000256" key="2">
    <source>
        <dbReference type="ARBA" id="ARBA00011255"/>
    </source>
</evidence>
<keyword evidence="4 5" id="KW-0975">Bacterial flagellum</keyword>
<comment type="subcellular location">
    <subcellularLocation>
        <location evidence="5">Secreted</location>
    </subcellularLocation>
    <subcellularLocation>
        <location evidence="5">Bacterial flagellum</location>
    </subcellularLocation>
</comment>
<protein>
    <recommendedName>
        <fullName evidence="5">Flagellar hook-associated protein 2</fullName>
        <shortName evidence="5">HAP2</shortName>
    </recommendedName>
    <alternativeName>
        <fullName evidence="5">Flagellar cap protein</fullName>
    </alternativeName>
</protein>
<feature type="region of interest" description="Disordered" evidence="6">
    <location>
        <begin position="291"/>
        <end position="311"/>
    </location>
</feature>
<dbReference type="InterPro" id="IPR010809">
    <property type="entry name" value="FliD_C"/>
</dbReference>
<feature type="domain" description="Flagellar hook-associated protein 2 N-terminal" evidence="7">
    <location>
        <begin position="12"/>
        <end position="118"/>
    </location>
</feature>
<accession>A0ABU8RG93</accession>
<dbReference type="Pfam" id="PF02465">
    <property type="entry name" value="FliD_N"/>
    <property type="match status" value="1"/>
</dbReference>
<comment type="caution">
    <text evidence="9">The sequence shown here is derived from an EMBL/GenBank/DDBJ whole genome shotgun (WGS) entry which is preliminary data.</text>
</comment>
<evidence type="ECO:0000256" key="4">
    <source>
        <dbReference type="ARBA" id="ARBA00023143"/>
    </source>
</evidence>
<dbReference type="Pfam" id="PF07195">
    <property type="entry name" value="FliD_C"/>
    <property type="match status" value="1"/>
</dbReference>
<proteinExistence type="inferred from homology"/>
<keyword evidence="5" id="KW-0964">Secreted</keyword>
<evidence type="ECO:0000256" key="1">
    <source>
        <dbReference type="ARBA" id="ARBA00009764"/>
    </source>
</evidence>
<name>A0ABU8RG93_9ACTN</name>
<comment type="subunit">
    <text evidence="2 5">Homopentamer.</text>
</comment>
<evidence type="ECO:0000256" key="3">
    <source>
        <dbReference type="ARBA" id="ARBA00023054"/>
    </source>
</evidence>
<evidence type="ECO:0000259" key="7">
    <source>
        <dbReference type="Pfam" id="PF02465"/>
    </source>
</evidence>
<evidence type="ECO:0000256" key="6">
    <source>
        <dbReference type="SAM" id="MobiDB-lite"/>
    </source>
</evidence>
<evidence type="ECO:0000259" key="8">
    <source>
        <dbReference type="Pfam" id="PF07195"/>
    </source>
</evidence>
<dbReference type="Proteomes" id="UP001387100">
    <property type="component" value="Unassembled WGS sequence"/>
</dbReference>
<dbReference type="EMBL" id="JBBIAA010000001">
    <property type="protein sequence ID" value="MEJ5944048.1"/>
    <property type="molecule type" value="Genomic_DNA"/>
</dbReference>
<dbReference type="InterPro" id="IPR040026">
    <property type="entry name" value="FliD"/>
</dbReference>
<comment type="similarity">
    <text evidence="1 5">Belongs to the FliD family.</text>
</comment>
<evidence type="ECO:0000313" key="10">
    <source>
        <dbReference type="Proteomes" id="UP001387100"/>
    </source>
</evidence>
<keyword evidence="9" id="KW-0966">Cell projection</keyword>
<organism evidence="9 10">
    <name type="scientific">Pseudokineococcus basanitobsidens</name>
    <dbReference type="NCBI Taxonomy" id="1926649"/>
    <lineage>
        <taxon>Bacteria</taxon>
        <taxon>Bacillati</taxon>
        <taxon>Actinomycetota</taxon>
        <taxon>Actinomycetes</taxon>
        <taxon>Kineosporiales</taxon>
        <taxon>Kineosporiaceae</taxon>
        <taxon>Pseudokineococcus</taxon>
    </lineage>
</organism>
<evidence type="ECO:0000256" key="5">
    <source>
        <dbReference type="RuleBase" id="RU362066"/>
    </source>
</evidence>
<feature type="compositionally biased region" description="Low complexity" evidence="6">
    <location>
        <begin position="294"/>
        <end position="310"/>
    </location>
</feature>
<keyword evidence="9" id="KW-0282">Flagellum</keyword>
<sequence length="457" mass="46113">MAGGLSISGLSSGLDTKTIISQLMSVEALSQTRLKSQVTAFEKQISALQSINTRFSSITAAAAKVLPTTSLGVSTPGTAWTATTATSSSPSVTATAVASADARPGAVRFEVLQVAAAHSVVSGSDVAADATVVSGPPYEVSIEFPNAGTDAVRLMVGGNGTIRDVAAAINGDADLGMRATVLQVSPGQYRLQVSSSTTGSAGQFELTGLEDALGEEVLLVAGDDAEIDLGGGFRLRSATGSFDDLLPGVSIRPTTASPEAVTVTVTKDATAATTAAKNLVESVNTALAEMRSQSAATPATTSGGTSTKGPLAGDAVVRGTIQSLLSAVTGGGVSTAPAGVQLTREGTLAFDEAAFAKLSAEDPARAQALVTGLAERLSAVAKATSDPVSGAVTTAITGRRSTVKDLGEQVDRWDTRLELRRATLERQFAALEPALANLQAQSTYLAGQIAGLPSWSS</sequence>
<keyword evidence="3" id="KW-0175">Coiled coil</keyword>
<comment type="function">
    <text evidence="5">Required for morphogenesis and for the elongation of the flagellar filament by facilitating polymerization of the flagellin monomers at the tip of growing filament. Forms a capping structure, which prevents flagellin subunits (transported through the central channel of the flagellum) from leaking out without polymerization at the distal end.</text>
</comment>
<evidence type="ECO:0000313" key="9">
    <source>
        <dbReference type="EMBL" id="MEJ5944048.1"/>
    </source>
</evidence>
<dbReference type="PANTHER" id="PTHR30288:SF0">
    <property type="entry name" value="FLAGELLAR HOOK-ASSOCIATED PROTEIN 2"/>
    <property type="match status" value="1"/>
</dbReference>
<gene>
    <name evidence="9" type="primary">fliD</name>
    <name evidence="9" type="ORF">WDZ17_01885</name>
</gene>
<feature type="domain" description="Flagellar hook-associated protein 2 C-terminal" evidence="8">
    <location>
        <begin position="222"/>
        <end position="439"/>
    </location>
</feature>
<reference evidence="9 10" key="1">
    <citation type="journal article" date="2017" name="Int. J. Syst. Evol. Microbiol.">
        <title>Pseudokineococcus basanitobsidens sp. nov., isolated from volcanic rock.</title>
        <authorList>
            <person name="Lee D.W."/>
            <person name="Park M.Y."/>
            <person name="Kim J.J."/>
            <person name="Kim B.S."/>
        </authorList>
    </citation>
    <scope>NUCLEOTIDE SEQUENCE [LARGE SCALE GENOMIC DNA]</scope>
    <source>
        <strain evidence="9 10">DSM 103726</strain>
    </source>
</reference>
<dbReference type="RefSeq" id="WP_339573438.1">
    <property type="nucleotide sequence ID" value="NZ_JBBIAA010000001.1"/>
</dbReference>
<dbReference type="InterPro" id="IPR003481">
    <property type="entry name" value="FliD_N"/>
</dbReference>
<keyword evidence="9" id="KW-0969">Cilium</keyword>